<dbReference type="Proteomes" id="UP000799118">
    <property type="component" value="Unassembled WGS sequence"/>
</dbReference>
<dbReference type="EMBL" id="ML769409">
    <property type="protein sequence ID" value="KAE9405358.1"/>
    <property type="molecule type" value="Genomic_DNA"/>
</dbReference>
<evidence type="ECO:0000313" key="2">
    <source>
        <dbReference type="Proteomes" id="UP000799118"/>
    </source>
</evidence>
<evidence type="ECO:0000313" key="1">
    <source>
        <dbReference type="EMBL" id="KAE9405358.1"/>
    </source>
</evidence>
<protein>
    <submittedName>
        <fullName evidence="1">Uncharacterized protein</fullName>
    </submittedName>
</protein>
<accession>A0A6A4I7H4</accession>
<dbReference type="AlphaFoldDB" id="A0A6A4I7H4"/>
<proteinExistence type="predicted"/>
<reference evidence="1" key="1">
    <citation type="journal article" date="2019" name="Environ. Microbiol.">
        <title>Fungal ecological strategies reflected in gene transcription - a case study of two litter decomposers.</title>
        <authorList>
            <person name="Barbi F."/>
            <person name="Kohler A."/>
            <person name="Barry K."/>
            <person name="Baskaran P."/>
            <person name="Daum C."/>
            <person name="Fauchery L."/>
            <person name="Ihrmark K."/>
            <person name="Kuo A."/>
            <person name="LaButti K."/>
            <person name="Lipzen A."/>
            <person name="Morin E."/>
            <person name="Grigoriev I.V."/>
            <person name="Henrissat B."/>
            <person name="Lindahl B."/>
            <person name="Martin F."/>
        </authorList>
    </citation>
    <scope>NUCLEOTIDE SEQUENCE</scope>
    <source>
        <strain evidence="1">JB14</strain>
    </source>
</reference>
<gene>
    <name evidence="1" type="ORF">BT96DRAFT_852716</name>
</gene>
<organism evidence="1 2">
    <name type="scientific">Gymnopus androsaceus JB14</name>
    <dbReference type="NCBI Taxonomy" id="1447944"/>
    <lineage>
        <taxon>Eukaryota</taxon>
        <taxon>Fungi</taxon>
        <taxon>Dikarya</taxon>
        <taxon>Basidiomycota</taxon>
        <taxon>Agaricomycotina</taxon>
        <taxon>Agaricomycetes</taxon>
        <taxon>Agaricomycetidae</taxon>
        <taxon>Agaricales</taxon>
        <taxon>Marasmiineae</taxon>
        <taxon>Omphalotaceae</taxon>
        <taxon>Gymnopus</taxon>
    </lineage>
</organism>
<keyword evidence="2" id="KW-1185">Reference proteome</keyword>
<name>A0A6A4I7H4_9AGAR</name>
<sequence length="86" mass="10115">MVSSAKCALSMLRPFQTHLAIPRRIWRMKSLAISNLREGSRQMNMTRLYDGSNMLVHFLLLHEWPATSLLFQRPVCLRKRCRRPSC</sequence>